<dbReference type="RefSeq" id="WP_023004657.1">
    <property type="nucleotide sequence ID" value="NZ_FOPY01000014.1"/>
</dbReference>
<proteinExistence type="inferred from homology"/>
<dbReference type="AlphaFoldDB" id="A0A1I3EP29"/>
<evidence type="ECO:0000256" key="1">
    <source>
        <dbReference type="ARBA" id="ARBA00010982"/>
    </source>
</evidence>
<evidence type="ECO:0000256" key="4">
    <source>
        <dbReference type="PIRSR" id="PIRSR000429-1"/>
    </source>
</evidence>
<dbReference type="InterPro" id="IPR016039">
    <property type="entry name" value="Thiolase-like"/>
</dbReference>
<feature type="domain" description="Thiolase N-terminal" evidence="6">
    <location>
        <begin position="6"/>
        <end position="262"/>
    </location>
</feature>
<evidence type="ECO:0000259" key="7">
    <source>
        <dbReference type="Pfam" id="PF02803"/>
    </source>
</evidence>
<feature type="active site" description="Acyl-thioester intermediate" evidence="4">
    <location>
        <position position="90"/>
    </location>
</feature>
<dbReference type="Gene3D" id="3.40.47.10">
    <property type="match status" value="2"/>
</dbReference>
<sequence>MKESNVVLCAPVRTAIGTYGGTLKATPAPELGATAIAESLRRSGLAPEDVQSVVLGQVVQAGAKMNPARQAAIHAGLPVSVPAMTVNRVCGSGAQAVASAAQEVMLGHLDCAIAGGMENMDLAPYLDLAGRWGHRMGNAEIYDSMLRDGLNDAFSDQHSGWHTEDLVSRFGISREDQDRWAARSQQRFGEAQAAGRFDAEIVPVEVNSRKGTVAFGRDEHNRPDATAEGLGKLRPAFRKEGTITAGNAPGLNTGAAAMIVADRAWAERQGLAPMARLVSYGVGAVEPGYFGLGPVPAVQQALARAGWRMGDVERIEINEAFAAIVLALIGELGLAEDIVNVEGGAIAHGHPIGATGAVLTTRLLHAMARDDVRRGVVTLCIGGGQGVALALERLA</sequence>
<evidence type="ECO:0000313" key="9">
    <source>
        <dbReference type="Proteomes" id="UP000199040"/>
    </source>
</evidence>
<keyword evidence="2 5" id="KW-0808">Transferase</keyword>
<dbReference type="PIRSF" id="PIRSF000429">
    <property type="entry name" value="Ac-CoA_Ac_transf"/>
    <property type="match status" value="1"/>
</dbReference>
<dbReference type="Pfam" id="PF02803">
    <property type="entry name" value="Thiolase_C"/>
    <property type="match status" value="1"/>
</dbReference>
<dbReference type="InterPro" id="IPR020617">
    <property type="entry name" value="Thiolase_C"/>
</dbReference>
<accession>A0A1I3EP29</accession>
<dbReference type="InterPro" id="IPR020610">
    <property type="entry name" value="Thiolase_AS"/>
</dbReference>
<organism evidence="8 9">
    <name type="scientific">Modicisalibacter xianhensis</name>
    <dbReference type="NCBI Taxonomy" id="442341"/>
    <lineage>
        <taxon>Bacteria</taxon>
        <taxon>Pseudomonadati</taxon>
        <taxon>Pseudomonadota</taxon>
        <taxon>Gammaproteobacteria</taxon>
        <taxon>Oceanospirillales</taxon>
        <taxon>Halomonadaceae</taxon>
        <taxon>Modicisalibacter</taxon>
    </lineage>
</organism>
<dbReference type="Pfam" id="PF00108">
    <property type="entry name" value="Thiolase_N"/>
    <property type="match status" value="1"/>
</dbReference>
<feature type="active site" description="Proton acceptor" evidence="4">
    <location>
        <position position="350"/>
    </location>
</feature>
<dbReference type="FunFam" id="3.40.47.10:FF:000010">
    <property type="entry name" value="Acetyl-CoA acetyltransferase (Thiolase)"/>
    <property type="match status" value="1"/>
</dbReference>
<dbReference type="InterPro" id="IPR002155">
    <property type="entry name" value="Thiolase"/>
</dbReference>
<reference evidence="8 9" key="1">
    <citation type="submission" date="2016-10" db="EMBL/GenBank/DDBJ databases">
        <authorList>
            <person name="de Groot N.N."/>
        </authorList>
    </citation>
    <scope>NUCLEOTIDE SEQUENCE [LARGE SCALE GENOMIC DNA]</scope>
    <source>
        <strain evidence="8 9">CGMCC 1.6848</strain>
    </source>
</reference>
<dbReference type="InterPro" id="IPR020616">
    <property type="entry name" value="Thiolase_N"/>
</dbReference>
<dbReference type="STRING" id="442341.SAMN04487959_11485"/>
<dbReference type="PROSITE" id="PS00099">
    <property type="entry name" value="THIOLASE_3"/>
    <property type="match status" value="1"/>
</dbReference>
<dbReference type="InterPro" id="IPR020613">
    <property type="entry name" value="Thiolase_CS"/>
</dbReference>
<keyword evidence="9" id="KW-1185">Reference proteome</keyword>
<dbReference type="PANTHER" id="PTHR18919">
    <property type="entry name" value="ACETYL-COA C-ACYLTRANSFERASE"/>
    <property type="match status" value="1"/>
</dbReference>
<dbReference type="SUPFAM" id="SSF53901">
    <property type="entry name" value="Thiolase-like"/>
    <property type="match status" value="2"/>
</dbReference>
<feature type="domain" description="Thiolase C-terminal" evidence="7">
    <location>
        <begin position="272"/>
        <end position="393"/>
    </location>
</feature>
<evidence type="ECO:0000313" key="8">
    <source>
        <dbReference type="EMBL" id="SFI00745.1"/>
    </source>
</evidence>
<evidence type="ECO:0000256" key="3">
    <source>
        <dbReference type="ARBA" id="ARBA00023315"/>
    </source>
</evidence>
<dbReference type="GO" id="GO:0003988">
    <property type="term" value="F:acetyl-CoA C-acyltransferase activity"/>
    <property type="evidence" value="ECO:0007669"/>
    <property type="project" value="UniProtKB-ARBA"/>
</dbReference>
<evidence type="ECO:0000256" key="2">
    <source>
        <dbReference type="ARBA" id="ARBA00022679"/>
    </source>
</evidence>
<feature type="active site" description="Proton acceptor" evidence="4">
    <location>
        <position position="380"/>
    </location>
</feature>
<dbReference type="GO" id="GO:0044281">
    <property type="term" value="P:small molecule metabolic process"/>
    <property type="evidence" value="ECO:0007669"/>
    <property type="project" value="UniProtKB-ARBA"/>
</dbReference>
<dbReference type="PROSITE" id="PS00737">
    <property type="entry name" value="THIOLASE_2"/>
    <property type="match status" value="1"/>
</dbReference>
<evidence type="ECO:0000259" key="6">
    <source>
        <dbReference type="Pfam" id="PF00108"/>
    </source>
</evidence>
<dbReference type="PANTHER" id="PTHR18919:SF107">
    <property type="entry name" value="ACETYL-COA ACETYLTRANSFERASE, CYTOSOLIC"/>
    <property type="match status" value="1"/>
</dbReference>
<gene>
    <name evidence="8" type="ORF">SAMN04487959_11485</name>
</gene>
<evidence type="ECO:0000256" key="5">
    <source>
        <dbReference type="RuleBase" id="RU003557"/>
    </source>
</evidence>
<protein>
    <submittedName>
        <fullName evidence="8">Acetyl-CoA C-acetyltransferase</fullName>
    </submittedName>
</protein>
<keyword evidence="3 5" id="KW-0012">Acyltransferase</keyword>
<dbReference type="CDD" id="cd00751">
    <property type="entry name" value="thiolase"/>
    <property type="match status" value="1"/>
</dbReference>
<name>A0A1I3EP29_9GAMM</name>
<dbReference type="NCBIfam" id="TIGR01930">
    <property type="entry name" value="AcCoA-C-Actrans"/>
    <property type="match status" value="1"/>
</dbReference>
<comment type="similarity">
    <text evidence="1 5">Belongs to the thiolase-like superfamily. Thiolase family.</text>
</comment>
<dbReference type="EMBL" id="FOPY01000014">
    <property type="protein sequence ID" value="SFI00745.1"/>
    <property type="molecule type" value="Genomic_DNA"/>
</dbReference>
<dbReference type="Proteomes" id="UP000199040">
    <property type="component" value="Unassembled WGS sequence"/>
</dbReference>